<evidence type="ECO:0000256" key="1">
    <source>
        <dbReference type="ARBA" id="ARBA00009067"/>
    </source>
</evidence>
<name>A0AAJ5NPQ8_STRSA</name>
<comment type="similarity">
    <text evidence="1">Belongs to the UPF0177 family.</text>
</comment>
<feature type="transmembrane region" description="Helical" evidence="2">
    <location>
        <begin position="122"/>
        <end position="141"/>
    </location>
</feature>
<dbReference type="PANTHER" id="PTHR36435:SF1">
    <property type="entry name" value="CAAX AMINO TERMINAL PROTEASE FAMILY PROTEIN"/>
    <property type="match status" value="1"/>
</dbReference>
<evidence type="ECO:0000256" key="2">
    <source>
        <dbReference type="SAM" id="Phobius"/>
    </source>
</evidence>
<dbReference type="RefSeq" id="WP_126435836.1">
    <property type="nucleotide sequence ID" value="NZ_JASHDB010000007.1"/>
</dbReference>
<sequence length="225" mass="25344">MTWWKRLLWVGCVCLALLLYVLPMLVQHVVRIYEFPRLWTILLGIFLIFITSMVFIVLAKKSGILSQSGKAFQKADGKRIILGFLGMILVSFLGTFLLNLFHGEETTVNQASIIEEFQRGDMILLPITLGVLAPIAEEIIFRGIIPLKIFKGYEAWGYIIGGLIFTLFHGPTNIMSFVLYAGSSVILTWLAYRTRRLEVSIAVHMLNNGLPAIIMFLIGILGIPR</sequence>
<protein>
    <submittedName>
        <fullName evidence="4">Abortive infection protein</fullName>
    </submittedName>
</protein>
<evidence type="ECO:0000259" key="3">
    <source>
        <dbReference type="Pfam" id="PF02517"/>
    </source>
</evidence>
<dbReference type="PANTHER" id="PTHR36435">
    <property type="entry name" value="SLR1288 PROTEIN"/>
    <property type="match status" value="1"/>
</dbReference>
<feature type="transmembrane region" description="Helical" evidence="2">
    <location>
        <begin position="7"/>
        <end position="26"/>
    </location>
</feature>
<accession>A0AAJ5NPQ8</accession>
<keyword evidence="2" id="KW-1133">Transmembrane helix</keyword>
<feature type="domain" description="CAAX prenyl protease 2/Lysostaphin resistance protein A-like" evidence="3">
    <location>
        <begin position="123"/>
        <end position="209"/>
    </location>
</feature>
<dbReference type="AlphaFoldDB" id="A0AAJ5NPQ8"/>
<dbReference type="GO" id="GO:0004175">
    <property type="term" value="F:endopeptidase activity"/>
    <property type="evidence" value="ECO:0007669"/>
    <property type="project" value="UniProtKB-ARBA"/>
</dbReference>
<dbReference type="InterPro" id="IPR003675">
    <property type="entry name" value="Rce1/LyrA-like_dom"/>
</dbReference>
<dbReference type="GO" id="GO:0080120">
    <property type="term" value="P:CAAX-box protein maturation"/>
    <property type="evidence" value="ECO:0007669"/>
    <property type="project" value="UniProtKB-ARBA"/>
</dbReference>
<feature type="transmembrane region" description="Helical" evidence="2">
    <location>
        <begin position="80"/>
        <end position="102"/>
    </location>
</feature>
<proteinExistence type="inferred from homology"/>
<evidence type="ECO:0000313" key="4">
    <source>
        <dbReference type="EMBL" id="VDY72426.1"/>
    </source>
</evidence>
<keyword evidence="2" id="KW-0812">Transmembrane</keyword>
<dbReference type="EMBL" id="LR134002">
    <property type="protein sequence ID" value="VDY72426.1"/>
    <property type="molecule type" value="Genomic_DNA"/>
</dbReference>
<feature type="transmembrane region" description="Helical" evidence="2">
    <location>
        <begin position="38"/>
        <end position="59"/>
    </location>
</feature>
<keyword evidence="2" id="KW-0472">Membrane</keyword>
<feature type="transmembrane region" description="Helical" evidence="2">
    <location>
        <begin position="153"/>
        <end position="168"/>
    </location>
</feature>
<dbReference type="Proteomes" id="UP000266918">
    <property type="component" value="Chromosome"/>
</dbReference>
<feature type="transmembrane region" description="Helical" evidence="2">
    <location>
        <begin position="204"/>
        <end position="223"/>
    </location>
</feature>
<dbReference type="Pfam" id="PF02517">
    <property type="entry name" value="Rce1-like"/>
    <property type="match status" value="1"/>
</dbReference>
<gene>
    <name evidence="4" type="ORF">NCTC10904_01726</name>
</gene>
<dbReference type="InterPro" id="IPR052710">
    <property type="entry name" value="CAAX_protease"/>
</dbReference>
<evidence type="ECO:0000313" key="5">
    <source>
        <dbReference type="Proteomes" id="UP000266918"/>
    </source>
</evidence>
<reference evidence="4 5" key="1">
    <citation type="submission" date="2018-12" db="EMBL/GenBank/DDBJ databases">
        <authorList>
            <consortium name="Pathogen Informatics"/>
        </authorList>
    </citation>
    <scope>NUCLEOTIDE SEQUENCE [LARGE SCALE GENOMIC DNA]</scope>
    <source>
        <strain evidence="5">NCTC 10904</strain>
    </source>
</reference>
<organism evidence="4 5">
    <name type="scientific">Streptococcus sanguinis</name>
    <dbReference type="NCBI Taxonomy" id="1305"/>
    <lineage>
        <taxon>Bacteria</taxon>
        <taxon>Bacillati</taxon>
        <taxon>Bacillota</taxon>
        <taxon>Bacilli</taxon>
        <taxon>Lactobacillales</taxon>
        <taxon>Streptococcaceae</taxon>
        <taxon>Streptococcus</taxon>
    </lineage>
</organism>